<dbReference type="PANTHER" id="PTHR12133">
    <property type="entry name" value="TRNA (ADENINE(58)-N(1))-METHYLTRANSFERASE"/>
    <property type="match status" value="1"/>
</dbReference>
<dbReference type="GO" id="GO:0005634">
    <property type="term" value="C:nucleus"/>
    <property type="evidence" value="ECO:0007669"/>
    <property type="project" value="UniProtKB-SubCell"/>
</dbReference>
<dbReference type="RefSeq" id="XP_067691699.1">
    <property type="nucleotide sequence ID" value="XM_067836328.1"/>
</dbReference>
<evidence type="ECO:0000313" key="11">
    <source>
        <dbReference type="EMBL" id="KAG5475170.1"/>
    </source>
</evidence>
<dbReference type="PROSITE" id="PS51620">
    <property type="entry name" value="SAM_TRM61"/>
    <property type="match status" value="1"/>
</dbReference>
<comment type="catalytic activity">
    <reaction evidence="8">
        <text>adenosine(58) in tRNA + S-adenosyl-L-methionine = N(1)-methyladenosine(58) in tRNA + S-adenosyl-L-homocysteine + H(+)</text>
        <dbReference type="Rhea" id="RHEA:43152"/>
        <dbReference type="Rhea" id="RHEA-COMP:10365"/>
        <dbReference type="Rhea" id="RHEA-COMP:10366"/>
        <dbReference type="ChEBI" id="CHEBI:15378"/>
        <dbReference type="ChEBI" id="CHEBI:57856"/>
        <dbReference type="ChEBI" id="CHEBI:59789"/>
        <dbReference type="ChEBI" id="CHEBI:74411"/>
        <dbReference type="ChEBI" id="CHEBI:74491"/>
        <dbReference type="EC" id="2.1.1.220"/>
    </reaction>
</comment>
<keyword evidence="6 8" id="KW-0819">tRNA processing</keyword>
<dbReference type="Gene3D" id="3.40.50.150">
    <property type="entry name" value="Vaccinia Virus protein VP39"/>
    <property type="match status" value="1"/>
</dbReference>
<proteinExistence type="inferred from homology"/>
<evidence type="ECO:0000256" key="1">
    <source>
        <dbReference type="ARBA" id="ARBA00004123"/>
    </source>
</evidence>
<evidence type="ECO:0000313" key="12">
    <source>
        <dbReference type="Proteomes" id="UP000674179"/>
    </source>
</evidence>
<comment type="caution">
    <text evidence="11">The sequence shown here is derived from an EMBL/GenBank/DDBJ whole genome shotgun (WGS) entry which is preliminary data.</text>
</comment>
<keyword evidence="4 8" id="KW-0808">Transferase</keyword>
<evidence type="ECO:0000256" key="2">
    <source>
        <dbReference type="ARBA" id="ARBA00012796"/>
    </source>
</evidence>
<dbReference type="AlphaFoldDB" id="A0A836H084"/>
<dbReference type="FunFam" id="3.10.330.20:FF:000012">
    <property type="entry name" value="tRNA (adenine(58)-N(1))-methyltransferase"/>
    <property type="match status" value="1"/>
</dbReference>
<sequence>MLAPRGAIAKNGDVVLVVHGHRSITPLVLQHGAVLHCKAGKFDHDDIIGRPLGRCVKGRSNQKDDPREPSVLILQNSADMWTQAVPHRTQIIYDTDIAVILLNLRLGPGKKVVEAGTGSGSLTHSLAKTVAPSGCVYTCDFHRQRCLEARAEFRRNGLDAHLVCSQWRDVCTTNTGAADVVDGVDADVAAMDAPRTGFGVPAASVDAIFLDVPAPWAAIENVCHVLKEGGMLCTFSPCMEQTQRTVEALRAAPHNFVDIRTVEALTKFFEPVFKRARDALDHDCIKFRASLVSKGHSAYLTFARRRLVKLEQFEGEKALKAVGAVENGGEGATRA</sequence>
<evidence type="ECO:0000256" key="3">
    <source>
        <dbReference type="ARBA" id="ARBA00022603"/>
    </source>
</evidence>
<dbReference type="SUPFAM" id="SSF53335">
    <property type="entry name" value="S-adenosyl-L-methionine-dependent methyltransferases"/>
    <property type="match status" value="1"/>
</dbReference>
<dbReference type="InterPro" id="IPR014816">
    <property type="entry name" value="tRNA_MeTrfase_Gcd14"/>
</dbReference>
<dbReference type="EC" id="2.1.1.220" evidence="2 8"/>
<feature type="domain" description="tRNA (adenine(58)-N(1))-methyltransferase catalytic subunit TRM61 C-terminal" evidence="10">
    <location>
        <begin position="71"/>
        <end position="187"/>
    </location>
</feature>
<comment type="similarity">
    <text evidence="8">Belongs to the class I-like SAM-binding methyltransferase superfamily. TRM61 family.</text>
</comment>
<name>A0A836H084_LEIEN</name>
<evidence type="ECO:0000256" key="5">
    <source>
        <dbReference type="ARBA" id="ARBA00022691"/>
    </source>
</evidence>
<comment type="subcellular location">
    <subcellularLocation>
        <location evidence="1">Nucleus</location>
    </subcellularLocation>
</comment>
<evidence type="ECO:0000256" key="7">
    <source>
        <dbReference type="ARBA" id="ARBA00023242"/>
    </source>
</evidence>
<dbReference type="KEGG" id="lenr:94171838"/>
<dbReference type="Pfam" id="PF14801">
    <property type="entry name" value="TrmI-like_N"/>
    <property type="match status" value="1"/>
</dbReference>
<protein>
    <recommendedName>
        <fullName evidence="2 8">tRNA (adenine(58)-N(1))-methyltransferase</fullName>
        <ecNumber evidence="2 8">2.1.1.220</ecNumber>
    </recommendedName>
</protein>
<organism evidence="11 12">
    <name type="scientific">Leishmania enriettii</name>
    <dbReference type="NCBI Taxonomy" id="5663"/>
    <lineage>
        <taxon>Eukaryota</taxon>
        <taxon>Discoba</taxon>
        <taxon>Euglenozoa</taxon>
        <taxon>Kinetoplastea</taxon>
        <taxon>Metakinetoplastina</taxon>
        <taxon>Trypanosomatida</taxon>
        <taxon>Trypanosomatidae</taxon>
        <taxon>Leishmaniinae</taxon>
        <taxon>Leishmania</taxon>
    </lineage>
</organism>
<dbReference type="FunFam" id="3.40.50.150:FF:000422">
    <property type="entry name" value="tRNA (adenine(58)-N(1))-methyltransferase"/>
    <property type="match status" value="1"/>
</dbReference>
<dbReference type="Proteomes" id="UP000674179">
    <property type="component" value="Chromosome 28"/>
</dbReference>
<keyword evidence="5 8" id="KW-0949">S-adenosyl-L-methionine</keyword>
<dbReference type="EMBL" id="JAFHKP010000028">
    <property type="protein sequence ID" value="KAG5475170.1"/>
    <property type="molecule type" value="Genomic_DNA"/>
</dbReference>
<dbReference type="GeneID" id="94171838"/>
<dbReference type="Pfam" id="PF08704">
    <property type="entry name" value="GCD14"/>
    <property type="match status" value="2"/>
</dbReference>
<evidence type="ECO:0000256" key="6">
    <source>
        <dbReference type="ARBA" id="ARBA00022694"/>
    </source>
</evidence>
<feature type="binding site" evidence="9">
    <location>
        <position position="179"/>
    </location>
    <ligand>
        <name>S-adenosyl-L-methionine</name>
        <dbReference type="ChEBI" id="CHEBI:59789"/>
    </ligand>
</feature>
<evidence type="ECO:0000256" key="4">
    <source>
        <dbReference type="ARBA" id="ARBA00022679"/>
    </source>
</evidence>
<dbReference type="PIRSF" id="PIRSF017269">
    <property type="entry name" value="GCD14"/>
    <property type="match status" value="1"/>
</dbReference>
<keyword evidence="12" id="KW-1185">Reference proteome</keyword>
<feature type="binding site" evidence="9">
    <location>
        <begin position="119"/>
        <end position="122"/>
    </location>
    <ligand>
        <name>S-adenosyl-L-methionine</name>
        <dbReference type="ChEBI" id="CHEBI:59789"/>
    </ligand>
</feature>
<feature type="binding site" evidence="9">
    <location>
        <position position="211"/>
    </location>
    <ligand>
        <name>S-adenosyl-L-methionine</name>
        <dbReference type="ChEBI" id="CHEBI:59789"/>
    </ligand>
</feature>
<feature type="binding site" evidence="9">
    <location>
        <position position="148"/>
    </location>
    <ligand>
        <name>S-adenosyl-L-methionine</name>
        <dbReference type="ChEBI" id="CHEBI:59789"/>
    </ligand>
</feature>
<evidence type="ECO:0000259" key="10">
    <source>
        <dbReference type="Pfam" id="PF08704"/>
    </source>
</evidence>
<dbReference type="GO" id="GO:0031515">
    <property type="term" value="C:tRNA (m1A) methyltransferase complex"/>
    <property type="evidence" value="ECO:0007669"/>
    <property type="project" value="UniProtKB-UniRule"/>
</dbReference>
<evidence type="ECO:0000256" key="8">
    <source>
        <dbReference type="PIRNR" id="PIRNR017269"/>
    </source>
</evidence>
<dbReference type="GO" id="GO:0160107">
    <property type="term" value="F:tRNA (adenine(58)-N1)-methyltransferase activity"/>
    <property type="evidence" value="ECO:0007669"/>
    <property type="project" value="UniProtKB-EC"/>
</dbReference>
<feature type="domain" description="tRNA (adenine(58)-N(1))-methyltransferase catalytic subunit TRM61 C-terminal" evidence="10">
    <location>
        <begin position="188"/>
        <end position="270"/>
    </location>
</feature>
<dbReference type="Gene3D" id="3.10.330.20">
    <property type="match status" value="1"/>
</dbReference>
<dbReference type="InterPro" id="IPR029063">
    <property type="entry name" value="SAM-dependent_MTases_sf"/>
</dbReference>
<accession>A0A836H084</accession>
<keyword evidence="7" id="KW-0539">Nucleus</keyword>
<dbReference type="OrthoDB" id="1925287at2759"/>
<dbReference type="PANTHER" id="PTHR12133:SF2">
    <property type="entry name" value="TRNA (ADENINE(58)-N(1))-METHYLTRANSFERASE CATALYTIC SUBUNIT TRMT61A"/>
    <property type="match status" value="1"/>
</dbReference>
<evidence type="ECO:0000256" key="9">
    <source>
        <dbReference type="PIRSR" id="PIRSR017269-1"/>
    </source>
</evidence>
<keyword evidence="3 8" id="KW-0489">Methyltransferase</keyword>
<reference evidence="11 12" key="1">
    <citation type="submission" date="2021-02" db="EMBL/GenBank/DDBJ databases">
        <title>Leishmania (Mundinia) enrietti genome sequencing and assembly.</title>
        <authorList>
            <person name="Almutairi H."/>
            <person name="Gatherer D."/>
        </authorList>
    </citation>
    <scope>NUCLEOTIDE SEQUENCE [LARGE SCALE GENOMIC DNA]</scope>
    <source>
        <strain evidence="11">CUR178</strain>
    </source>
</reference>
<gene>
    <name evidence="11" type="ORF">CUR178_04621</name>
</gene>
<dbReference type="GO" id="GO:0030488">
    <property type="term" value="P:tRNA methylation"/>
    <property type="evidence" value="ECO:0007669"/>
    <property type="project" value="InterPro"/>
</dbReference>
<dbReference type="InterPro" id="IPR049470">
    <property type="entry name" value="TRM61_C"/>
</dbReference>